<proteinExistence type="evidence at transcript level"/>
<name>Q6JTX4_9BILA</name>
<feature type="non-terminal residue" evidence="2">
    <location>
        <position position="95"/>
    </location>
</feature>
<dbReference type="GO" id="GO:0003677">
    <property type="term" value="F:DNA binding"/>
    <property type="evidence" value="ECO:0007669"/>
    <property type="project" value="InterPro"/>
</dbReference>
<feature type="non-terminal residue" evidence="2">
    <location>
        <position position="1"/>
    </location>
</feature>
<organism evidence="2">
    <name type="scientific">Echiniscus viridissimus</name>
    <dbReference type="NCBI Taxonomy" id="86849"/>
    <lineage>
        <taxon>Eukaryota</taxon>
        <taxon>Metazoa</taxon>
        <taxon>Ecdysozoa</taxon>
        <taxon>Tardigrada</taxon>
        <taxon>Heterotardigrada</taxon>
        <taxon>Echiniscoidea</taxon>
        <taxon>Echiniscidae</taxon>
        <taxon>Echiniscus</taxon>
    </lineage>
</organism>
<dbReference type="Pfam" id="PF04992">
    <property type="entry name" value="RNA_pol_Rpb1_6"/>
    <property type="match status" value="1"/>
</dbReference>
<dbReference type="EMBL" id="AY305634">
    <property type="protein sequence ID" value="AAR15040.1"/>
    <property type="molecule type" value="mRNA"/>
</dbReference>
<protein>
    <submittedName>
        <fullName evidence="2">RNA polymerase II largest subunit</fullName>
    </submittedName>
</protein>
<evidence type="ECO:0000313" key="2">
    <source>
        <dbReference type="EMBL" id="AAR15040.1"/>
    </source>
</evidence>
<dbReference type="InterPro" id="IPR007075">
    <property type="entry name" value="RNA_pol_Rpb1_6"/>
</dbReference>
<sequence>QFRIQDSGARARKSDLSPRRVVEEVRNLCSRLVVVKGTDYLSNEAQANATTLLHAFIRSMLCSKIVAEDHRLTSDAFDWLIGETESRFKAAVAEP</sequence>
<dbReference type="SUPFAM" id="SSF64484">
    <property type="entry name" value="beta and beta-prime subunits of DNA dependent RNA-polymerase"/>
    <property type="match status" value="1"/>
</dbReference>
<reference evidence="2" key="1">
    <citation type="submission" date="2003-05" db="EMBL/GenBank/DDBJ databases">
        <title>RNA polymerase II largest subunit sequences from Panarthropoda.</title>
        <authorList>
            <person name="Regier J.C."/>
        </authorList>
    </citation>
    <scope>NUCLEOTIDE SEQUENCE</scope>
</reference>
<dbReference type="GO" id="GO:0003899">
    <property type="term" value="F:DNA-directed RNA polymerase activity"/>
    <property type="evidence" value="ECO:0007669"/>
    <property type="project" value="InterPro"/>
</dbReference>
<dbReference type="GO" id="GO:0006351">
    <property type="term" value="P:DNA-templated transcription"/>
    <property type="evidence" value="ECO:0007669"/>
    <property type="project" value="InterPro"/>
</dbReference>
<accession>Q6JTX4</accession>
<dbReference type="AlphaFoldDB" id="Q6JTX4"/>
<feature type="domain" description="RNA polymerase Rpb1" evidence="1">
    <location>
        <begin position="10"/>
        <end position="91"/>
    </location>
</feature>
<evidence type="ECO:0000259" key="1">
    <source>
        <dbReference type="Pfam" id="PF04992"/>
    </source>
</evidence>